<evidence type="ECO:0000313" key="2">
    <source>
        <dbReference type="EMBL" id="EIJ87279.1"/>
    </source>
</evidence>
<dbReference type="InParanoid" id="I3EDI2"/>
<dbReference type="GO" id="GO:0005829">
    <property type="term" value="C:cytosol"/>
    <property type="evidence" value="ECO:0007669"/>
    <property type="project" value="TreeGrafter"/>
</dbReference>
<dbReference type="CDD" id="cd00038">
    <property type="entry name" value="CAP_ED"/>
    <property type="match status" value="1"/>
</dbReference>
<dbReference type="Gene3D" id="2.60.120.10">
    <property type="entry name" value="Jelly Rolls"/>
    <property type="match status" value="1"/>
</dbReference>
<dbReference type="InterPro" id="IPR050503">
    <property type="entry name" value="cAMP-dep_PK_reg_su-like"/>
</dbReference>
<dbReference type="SMART" id="SM00100">
    <property type="entry name" value="cNMP"/>
    <property type="match status" value="1"/>
</dbReference>
<reference evidence="2" key="1">
    <citation type="submission" date="2011-01" db="EMBL/GenBank/DDBJ databases">
        <title>The Genome Sequence of Nematocida parisii strain ERTm3.</title>
        <authorList>
            <consortium name="The Broad Institute Genome Sequencing Platform"/>
            <consortium name="The Broad Institute Genome Sequencing Center for Infectious Disease"/>
            <person name="Cuomo C."/>
            <person name="Troemel E."/>
            <person name="Young S.K."/>
            <person name="Zeng Q."/>
            <person name="Gargeya S."/>
            <person name="Fitzgerald M."/>
            <person name="Haas B."/>
            <person name="Abouelleil A."/>
            <person name="Alvarado L."/>
            <person name="Arachchi H.M."/>
            <person name="Berlin A."/>
            <person name="Chapman S.B."/>
            <person name="Gearin G."/>
            <person name="Goldberg J."/>
            <person name="Griggs A."/>
            <person name="Gujja S."/>
            <person name="Hansen M."/>
            <person name="Heiman D."/>
            <person name="Howarth C."/>
            <person name="Larimer J."/>
            <person name="Lui A."/>
            <person name="MacDonald P.J.P."/>
            <person name="McCowen C."/>
            <person name="Montmayeur A."/>
            <person name="Murphy C."/>
            <person name="Neiman D."/>
            <person name="Pearson M."/>
            <person name="Priest M."/>
            <person name="Roberts A."/>
            <person name="Saif S."/>
            <person name="Shea T."/>
            <person name="Sisk P."/>
            <person name="Stolte C."/>
            <person name="Sykes S."/>
            <person name="Wortman J."/>
            <person name="Nusbaum C."/>
            <person name="Birren B."/>
        </authorList>
    </citation>
    <scope>NUCLEOTIDE SEQUENCE</scope>
    <source>
        <strain evidence="2">ERTm3</strain>
    </source>
</reference>
<dbReference type="GO" id="GO:0004862">
    <property type="term" value="F:cAMP-dependent protein kinase inhibitor activity"/>
    <property type="evidence" value="ECO:0007669"/>
    <property type="project" value="TreeGrafter"/>
</dbReference>
<dbReference type="EMBL" id="GL870884">
    <property type="protein sequence ID" value="EIJ87279.1"/>
    <property type="molecule type" value="Genomic_DNA"/>
</dbReference>
<sequence length="343" mass="38790">MDRDFCKAADIISECIRDKKNQIENPLKFASDTLSLYVINAESENIIGFSESIFRDTIADLLSSEQEPEEISVMEQLPVSSLDYEAHRHRKRRGSVSASGNPYAPLTVHPKSESVSEMLLNILANTRLIARTMDMSQMKKLVSTMFVQHISKGERLIMQGEYGKTMYLVESGEFQILQDGKLKATLRQNSLFGEISLLYSCPRTASVICTIDATVWVVTSDAYSAILMVDQRRTRELVCSMLEKNKKYMSLPIEDKNRILYSSHLINYSKNEKIEVPESGVFMIVSKDAPESAEEENGFLTIEHISENLERGSIIYNGTICDSNMLVLFVPDMIYSMINENTA</sequence>
<gene>
    <name evidence="2" type="ORF">NEQG_02614</name>
</gene>
<dbReference type="PANTHER" id="PTHR11635">
    <property type="entry name" value="CAMP-DEPENDENT PROTEIN KINASE REGULATORY CHAIN"/>
    <property type="match status" value="1"/>
</dbReference>
<protein>
    <recommendedName>
        <fullName evidence="1">Cyclic nucleotide-binding domain-containing protein</fullName>
    </recommendedName>
</protein>
<dbReference type="SUPFAM" id="SSF51206">
    <property type="entry name" value="cAMP-binding domain-like"/>
    <property type="match status" value="1"/>
</dbReference>
<dbReference type="Proteomes" id="UP000002872">
    <property type="component" value="Unassembled WGS sequence"/>
</dbReference>
<dbReference type="FunCoup" id="I3EDI2">
    <property type="interactions" value="84"/>
</dbReference>
<evidence type="ECO:0000259" key="1">
    <source>
        <dbReference type="PROSITE" id="PS50042"/>
    </source>
</evidence>
<dbReference type="PROSITE" id="PS00888">
    <property type="entry name" value="CNMP_BINDING_1"/>
    <property type="match status" value="1"/>
</dbReference>
<dbReference type="GO" id="GO:0030552">
    <property type="term" value="F:cAMP binding"/>
    <property type="evidence" value="ECO:0007669"/>
    <property type="project" value="TreeGrafter"/>
</dbReference>
<dbReference type="GO" id="GO:0034236">
    <property type="term" value="F:protein kinase A catalytic subunit binding"/>
    <property type="evidence" value="ECO:0007669"/>
    <property type="project" value="TreeGrafter"/>
</dbReference>
<dbReference type="STRING" id="935791.I3EDI2"/>
<dbReference type="GO" id="GO:0005952">
    <property type="term" value="C:cAMP-dependent protein kinase complex"/>
    <property type="evidence" value="ECO:0007669"/>
    <property type="project" value="InterPro"/>
</dbReference>
<keyword evidence="3" id="KW-1185">Reference proteome</keyword>
<name>I3EDI2_NEMP3</name>
<dbReference type="InterPro" id="IPR014710">
    <property type="entry name" value="RmlC-like_jellyroll"/>
</dbReference>
<feature type="domain" description="Cyclic nucleotide-binding" evidence="1">
    <location>
        <begin position="129"/>
        <end position="244"/>
    </location>
</feature>
<dbReference type="InterPro" id="IPR018488">
    <property type="entry name" value="cNMP-bd_CS"/>
</dbReference>
<organism evidence="2 3">
    <name type="scientific">Nematocida parisii (strain ERTm3)</name>
    <name type="common">Nematode killer fungus</name>
    <dbReference type="NCBI Taxonomy" id="935791"/>
    <lineage>
        <taxon>Eukaryota</taxon>
        <taxon>Fungi</taxon>
        <taxon>Fungi incertae sedis</taxon>
        <taxon>Microsporidia</taxon>
        <taxon>Nematocida</taxon>
    </lineage>
</organism>
<dbReference type="Pfam" id="PF00027">
    <property type="entry name" value="cNMP_binding"/>
    <property type="match status" value="1"/>
</dbReference>
<accession>I3EDI2</accession>
<dbReference type="InterPro" id="IPR000595">
    <property type="entry name" value="cNMP-bd_dom"/>
</dbReference>
<dbReference type="PRINTS" id="PR00103">
    <property type="entry name" value="CAMPKINASE"/>
</dbReference>
<dbReference type="HOGENOM" id="CLU_809141_0_0_1"/>
<dbReference type="VEuPathDB" id="MicrosporidiaDB:NEQG_02614"/>
<dbReference type="PROSITE" id="PS00889">
    <property type="entry name" value="CNMP_BINDING_2"/>
    <property type="match status" value="1"/>
</dbReference>
<dbReference type="InterPro" id="IPR018490">
    <property type="entry name" value="cNMP-bd_dom_sf"/>
</dbReference>
<dbReference type="PANTHER" id="PTHR11635:SF164">
    <property type="entry name" value="NUCLEOTIDE-BINDING PROTEIN, PUTATIVE-RELATED"/>
    <property type="match status" value="1"/>
</dbReference>
<dbReference type="OrthoDB" id="417078at2759"/>
<proteinExistence type="predicted"/>
<dbReference type="OMA" id="ASVICTI"/>
<evidence type="ECO:0000313" key="3">
    <source>
        <dbReference type="Proteomes" id="UP000002872"/>
    </source>
</evidence>
<dbReference type="PROSITE" id="PS50042">
    <property type="entry name" value="CNMP_BINDING_3"/>
    <property type="match status" value="1"/>
</dbReference>
<dbReference type="AlphaFoldDB" id="I3EDI2"/>